<accession>A0AAE6QH23</accession>
<name>A0AAE6QH23_9PSED</name>
<reference evidence="1 2" key="1">
    <citation type="submission" date="2019-11" db="EMBL/GenBank/DDBJ databases">
        <title>Complete genome sequence of Pseudomonas syringae pv. coronafaciens isolate B19001 originated in imported oat cereal.</title>
        <authorList>
            <person name="Kim S.M."/>
            <person name="Lee B.C."/>
            <person name="Seo S.J."/>
            <person name="Lee J.E."/>
            <person name="Choi N.J."/>
            <person name="Park J.H."/>
        </authorList>
    </citation>
    <scope>NUCLEOTIDE SEQUENCE [LARGE SCALE GENOMIC DNA]</scope>
    <source>
        <strain evidence="1 2">B19001</strain>
    </source>
</reference>
<sequence>MRVDKPADTEIKALCSNALGPARATELRDRVAGGRVFYLTHLPSLAANIKRDGIRFRSQSIYL</sequence>
<dbReference type="AlphaFoldDB" id="A0AAE6QH23"/>
<dbReference type="Proteomes" id="UP000423413">
    <property type="component" value="Chromosome"/>
</dbReference>
<organism evidence="1 2">
    <name type="scientific">Pseudomonas coronafaciens pv. coronafaciens</name>
    <dbReference type="NCBI Taxonomy" id="235275"/>
    <lineage>
        <taxon>Bacteria</taxon>
        <taxon>Pseudomonadati</taxon>
        <taxon>Pseudomonadota</taxon>
        <taxon>Gammaproteobacteria</taxon>
        <taxon>Pseudomonadales</taxon>
        <taxon>Pseudomonadaceae</taxon>
        <taxon>Pseudomonas</taxon>
        <taxon>Pseudomonas coronafaciens</taxon>
    </lineage>
</organism>
<evidence type="ECO:0000313" key="2">
    <source>
        <dbReference type="Proteomes" id="UP000423413"/>
    </source>
</evidence>
<dbReference type="EMBL" id="CP046441">
    <property type="protein sequence ID" value="QGT81367.1"/>
    <property type="molecule type" value="Genomic_DNA"/>
</dbReference>
<gene>
    <name evidence="1" type="ORF">GMO17_09305</name>
</gene>
<protein>
    <submittedName>
        <fullName evidence="1">Uncharacterized protein</fullName>
    </submittedName>
</protein>
<evidence type="ECO:0000313" key="1">
    <source>
        <dbReference type="EMBL" id="QGT81367.1"/>
    </source>
</evidence>
<proteinExistence type="predicted"/>